<feature type="chain" id="PRO_5032456287" description="Odorant-binding protein" evidence="2">
    <location>
        <begin position="22"/>
        <end position="753"/>
    </location>
</feature>
<evidence type="ECO:0000313" key="3">
    <source>
        <dbReference type="EMBL" id="KAF7991216.1"/>
    </source>
</evidence>
<sequence length="753" mass="89130">MNLVFFIFFAIVIITPNIINAKILKYDNYTCYGSCCRRAFKPSNYSDVLIEYSINFTVDEVVLTIWLENAKQSEPKLYSFTTNKTATSQSWEFSARDDFEYCFNAIKYGKNSSSTTPFTFSFGYENNAAKNQKISNDDETKKINDTEEKRNINMNFTQMTTEIPKQTLKIEQLSNDKENKTTKYKEVQDEFNNYNITKNSTEIKNQTTIIKSEPLKVDDIVKIQKEKEDKHVEEEESGFWRNLALWIQSMEENDKLMHYIPVEMSGKIYNYNFKSQQNFMYCFGRIKKSSDDSLENLLPFSYYLNYGFDKNKEEQMETAEKVKERKLKKEKVDLEVGTIINSRINNRLEIKIEELQMDIKKVNEDMVKLIKLLDPVSMKIGDYKKNKTDNTKYNREIIESINFTKMITEIPKQTLKIEQLSNNKENKTENKLPIQNEIIKIEEQQINKTTDHKKNQNEMEEEIKKGIDMEKQLLQKNETTSTANSLRDKNEQIINEKYQKNDTEIKIKQDSVEEANKTLINKQIKPENRQIEIQKNETTSTANSWRGENELIINKEYQKNNTEIKMKQDLVEDVNKTLIEKQIQPEIKQIEIQKIEIKNIKNILLNENKTVIINDYETNRIDDTEKKREININFTQMTTEIPTQIMKIEQLSNDKENKTENKLPIQNEIIEIEEQQITKTTEYKENQDEFNNYNITENSTEINNQTTIIKPEPLKIDDIVKIQEKKNNYYVKKEKSFLDYLLMAWSNRFPLKG</sequence>
<proteinExistence type="predicted"/>
<gene>
    <name evidence="3" type="ORF">HCN44_002778</name>
</gene>
<dbReference type="AlphaFoldDB" id="A0A834XUW0"/>
<evidence type="ECO:0000313" key="4">
    <source>
        <dbReference type="Proteomes" id="UP000639338"/>
    </source>
</evidence>
<feature type="coiled-coil region" evidence="1">
    <location>
        <begin position="345"/>
        <end position="372"/>
    </location>
</feature>
<evidence type="ECO:0008006" key="5">
    <source>
        <dbReference type="Google" id="ProtNLM"/>
    </source>
</evidence>
<organism evidence="3 4">
    <name type="scientific">Aphidius gifuensis</name>
    <name type="common">Parasitoid wasp</name>
    <dbReference type="NCBI Taxonomy" id="684658"/>
    <lineage>
        <taxon>Eukaryota</taxon>
        <taxon>Metazoa</taxon>
        <taxon>Ecdysozoa</taxon>
        <taxon>Arthropoda</taxon>
        <taxon>Hexapoda</taxon>
        <taxon>Insecta</taxon>
        <taxon>Pterygota</taxon>
        <taxon>Neoptera</taxon>
        <taxon>Endopterygota</taxon>
        <taxon>Hymenoptera</taxon>
        <taxon>Apocrita</taxon>
        <taxon>Ichneumonoidea</taxon>
        <taxon>Braconidae</taxon>
        <taxon>Aphidiinae</taxon>
        <taxon>Aphidius</taxon>
    </lineage>
</organism>
<keyword evidence="1" id="KW-0175">Coiled coil</keyword>
<comment type="caution">
    <text evidence="3">The sequence shown here is derived from an EMBL/GenBank/DDBJ whole genome shotgun (WGS) entry which is preliminary data.</text>
</comment>
<feature type="coiled-coil region" evidence="1">
    <location>
        <begin position="129"/>
        <end position="190"/>
    </location>
</feature>
<reference evidence="3 4" key="1">
    <citation type="submission" date="2020-08" db="EMBL/GenBank/DDBJ databases">
        <title>Aphidius gifuensis genome sequencing and assembly.</title>
        <authorList>
            <person name="Du Z."/>
        </authorList>
    </citation>
    <scope>NUCLEOTIDE SEQUENCE [LARGE SCALE GENOMIC DNA]</scope>
    <source>
        <strain evidence="3">YNYX2018</strain>
        <tissue evidence="3">Adults</tissue>
    </source>
</reference>
<keyword evidence="4" id="KW-1185">Reference proteome</keyword>
<feature type="signal peptide" evidence="2">
    <location>
        <begin position="1"/>
        <end position="21"/>
    </location>
</feature>
<keyword evidence="2" id="KW-0732">Signal</keyword>
<accession>A0A834XUW0</accession>
<evidence type="ECO:0000256" key="1">
    <source>
        <dbReference type="SAM" id="Coils"/>
    </source>
</evidence>
<dbReference type="EMBL" id="JACMRX010000004">
    <property type="protein sequence ID" value="KAF7991216.1"/>
    <property type="molecule type" value="Genomic_DNA"/>
</dbReference>
<dbReference type="Proteomes" id="UP000639338">
    <property type="component" value="Unassembled WGS sequence"/>
</dbReference>
<protein>
    <recommendedName>
        <fullName evidence="5">Odorant-binding protein</fullName>
    </recommendedName>
</protein>
<evidence type="ECO:0000256" key="2">
    <source>
        <dbReference type="SAM" id="SignalP"/>
    </source>
</evidence>
<name>A0A834XUW0_APHGI</name>